<feature type="compositionally biased region" description="Low complexity" evidence="1">
    <location>
        <begin position="132"/>
        <end position="142"/>
    </location>
</feature>
<accession>A0ABN3IN38</accession>
<name>A0ABN3IN38_9ACTN</name>
<keyword evidence="3" id="KW-1185">Reference proteome</keyword>
<feature type="compositionally biased region" description="Basic and acidic residues" evidence="1">
    <location>
        <begin position="295"/>
        <end position="306"/>
    </location>
</feature>
<evidence type="ECO:0000313" key="3">
    <source>
        <dbReference type="Proteomes" id="UP001501231"/>
    </source>
</evidence>
<dbReference type="EMBL" id="BAAARW010000005">
    <property type="protein sequence ID" value="GAA2409167.1"/>
    <property type="molecule type" value="Genomic_DNA"/>
</dbReference>
<evidence type="ECO:0000313" key="2">
    <source>
        <dbReference type="EMBL" id="GAA2409167.1"/>
    </source>
</evidence>
<gene>
    <name evidence="2" type="ORF">GCM10010191_17180</name>
</gene>
<evidence type="ECO:0008006" key="4">
    <source>
        <dbReference type="Google" id="ProtNLM"/>
    </source>
</evidence>
<organism evidence="2 3">
    <name type="scientific">Actinomadura vinacea</name>
    <dbReference type="NCBI Taxonomy" id="115336"/>
    <lineage>
        <taxon>Bacteria</taxon>
        <taxon>Bacillati</taxon>
        <taxon>Actinomycetota</taxon>
        <taxon>Actinomycetes</taxon>
        <taxon>Streptosporangiales</taxon>
        <taxon>Thermomonosporaceae</taxon>
        <taxon>Actinomadura</taxon>
    </lineage>
</organism>
<reference evidence="2 3" key="1">
    <citation type="journal article" date="2019" name="Int. J. Syst. Evol. Microbiol.">
        <title>The Global Catalogue of Microorganisms (GCM) 10K type strain sequencing project: providing services to taxonomists for standard genome sequencing and annotation.</title>
        <authorList>
            <consortium name="The Broad Institute Genomics Platform"/>
            <consortium name="The Broad Institute Genome Sequencing Center for Infectious Disease"/>
            <person name="Wu L."/>
            <person name="Ma J."/>
        </authorList>
    </citation>
    <scope>NUCLEOTIDE SEQUENCE [LARGE SCALE GENOMIC DNA]</scope>
    <source>
        <strain evidence="2 3">JCM 3325</strain>
    </source>
</reference>
<protein>
    <recommendedName>
        <fullName evidence="4">Ankyrin repeat domain-containing protein</fullName>
    </recommendedName>
</protein>
<proteinExistence type="predicted"/>
<feature type="region of interest" description="Disordered" evidence="1">
    <location>
        <begin position="116"/>
        <end position="169"/>
    </location>
</feature>
<dbReference type="Proteomes" id="UP001501231">
    <property type="component" value="Unassembled WGS sequence"/>
</dbReference>
<dbReference type="RefSeq" id="WP_344588064.1">
    <property type="nucleotide sequence ID" value="NZ_BAAARW010000005.1"/>
</dbReference>
<evidence type="ECO:0000256" key="1">
    <source>
        <dbReference type="SAM" id="MobiDB-lite"/>
    </source>
</evidence>
<feature type="region of interest" description="Disordered" evidence="1">
    <location>
        <begin position="295"/>
        <end position="316"/>
    </location>
</feature>
<comment type="caution">
    <text evidence="2">The sequence shown here is derived from an EMBL/GenBank/DDBJ whole genome shotgun (WGS) entry which is preliminary data.</text>
</comment>
<sequence length="316" mass="33192">MARKKYPHHPVRDRFLRDLLALHQACGSPAYSLIVKTSARLEQTYPVPGGVASLPPLSKTALSETLNGHRKGLPDHGFVATFVLSCYRIAHEQGIIADDPGRDALPRWQEMLREAEEEAERLGLAQRRRPAGPRGPSAASSRTGAAPARLVFPDAPPPSPEPDGYGTADGPVPQGGGLTGPILLTAVQHDVLAAHGPVGSALVRRVQARDPHAVYQAAVLIAAAPGRDEDAISLLTVAAAAGHPDALELLQASPRELDRPTAALHADDLARAAYTTGHPRAARVFATCAEALRSADDARPAGDRPGRVAAPDVAST</sequence>